<keyword evidence="1" id="KW-0812">Transmembrane</keyword>
<evidence type="ECO:0000256" key="1">
    <source>
        <dbReference type="SAM" id="Phobius"/>
    </source>
</evidence>
<evidence type="ECO:0000313" key="3">
    <source>
        <dbReference type="Proteomes" id="UP001596036"/>
    </source>
</evidence>
<dbReference type="EMBL" id="JBHSNM010000001">
    <property type="protein sequence ID" value="MFC5568676.1"/>
    <property type="molecule type" value="Genomic_DNA"/>
</dbReference>
<gene>
    <name evidence="2" type="ORF">ACFPN1_01185</name>
</gene>
<sequence length="99" mass="11294">MSVHYGSRAERWVRDRWPAIRSRGFGRFLLLRGLLAWGGVMTIAMAVMVSLRLGLDHPRLPMVLGFTVSLCATAGLLWAALTWWINERIFHSLTSDRIQ</sequence>
<accession>A0ABW0SJ57</accession>
<protein>
    <recommendedName>
        <fullName evidence="4">DUF485 domain-containing protein</fullName>
    </recommendedName>
</protein>
<name>A0ABW0SJ57_9GAMM</name>
<dbReference type="RefSeq" id="WP_386752288.1">
    <property type="nucleotide sequence ID" value="NZ_JBHSNM010000001.1"/>
</dbReference>
<evidence type="ECO:0000313" key="2">
    <source>
        <dbReference type="EMBL" id="MFC5568676.1"/>
    </source>
</evidence>
<keyword evidence="3" id="KW-1185">Reference proteome</keyword>
<keyword evidence="1" id="KW-0472">Membrane</keyword>
<evidence type="ECO:0008006" key="4">
    <source>
        <dbReference type="Google" id="ProtNLM"/>
    </source>
</evidence>
<keyword evidence="1" id="KW-1133">Transmembrane helix</keyword>
<feature type="transmembrane region" description="Helical" evidence="1">
    <location>
        <begin position="29"/>
        <end position="51"/>
    </location>
</feature>
<reference evidence="3" key="1">
    <citation type="journal article" date="2019" name="Int. J. Syst. Evol. Microbiol.">
        <title>The Global Catalogue of Microorganisms (GCM) 10K type strain sequencing project: providing services to taxonomists for standard genome sequencing and annotation.</title>
        <authorList>
            <consortium name="The Broad Institute Genomics Platform"/>
            <consortium name="The Broad Institute Genome Sequencing Center for Infectious Disease"/>
            <person name="Wu L."/>
            <person name="Ma J."/>
        </authorList>
    </citation>
    <scope>NUCLEOTIDE SEQUENCE [LARGE SCALE GENOMIC DNA]</scope>
    <source>
        <strain evidence="3">KACC 11407</strain>
    </source>
</reference>
<comment type="caution">
    <text evidence="2">The sequence shown here is derived from an EMBL/GenBank/DDBJ whole genome shotgun (WGS) entry which is preliminary data.</text>
</comment>
<dbReference type="Proteomes" id="UP001596036">
    <property type="component" value="Unassembled WGS sequence"/>
</dbReference>
<organism evidence="2 3">
    <name type="scientific">Lysobacter yangpyeongensis</name>
    <dbReference type="NCBI Taxonomy" id="346182"/>
    <lineage>
        <taxon>Bacteria</taxon>
        <taxon>Pseudomonadati</taxon>
        <taxon>Pseudomonadota</taxon>
        <taxon>Gammaproteobacteria</taxon>
        <taxon>Lysobacterales</taxon>
        <taxon>Lysobacteraceae</taxon>
        <taxon>Lysobacter</taxon>
    </lineage>
</organism>
<feature type="transmembrane region" description="Helical" evidence="1">
    <location>
        <begin position="63"/>
        <end position="85"/>
    </location>
</feature>
<proteinExistence type="predicted"/>